<sequence length="189" mass="22195">MHWTEEEVQDWLYFIIECVSNRYAINTIMNSFYEEGVMPHNLEAETEIWCDIWGLIQGLKLPMLKGRSREQYAEETGKALQKLYDYKKEHGICSEEFIYILAEMYMKNGEEDIADRLIAELKRSSAHAKKEAEKLENIYRTPAVQDNVDWGWSYPEEIIQPYVCKEPKIGRNDPCPCGFGKKYKKCCGK</sequence>
<dbReference type="Proteomes" id="UP001480973">
    <property type="component" value="Unassembled WGS sequence"/>
</dbReference>
<reference evidence="1 2" key="1">
    <citation type="submission" date="2024-03" db="EMBL/GenBank/DDBJ databases">
        <title>Human intestinal bacterial collection.</title>
        <authorList>
            <person name="Pauvert C."/>
            <person name="Hitch T.C.A."/>
            <person name="Clavel T."/>
        </authorList>
    </citation>
    <scope>NUCLEOTIDE SEQUENCE [LARGE SCALE GENOMIC DNA]</scope>
    <source>
        <strain evidence="1 2">CLA-JM-H10</strain>
    </source>
</reference>
<evidence type="ECO:0000313" key="2">
    <source>
        <dbReference type="Proteomes" id="UP001480973"/>
    </source>
</evidence>
<organism evidence="1 2">
    <name type="scientific">Lachnospira intestinalis</name>
    <dbReference type="NCBI Taxonomy" id="3133158"/>
    <lineage>
        <taxon>Bacteria</taxon>
        <taxon>Bacillati</taxon>
        <taxon>Bacillota</taxon>
        <taxon>Clostridia</taxon>
        <taxon>Lachnospirales</taxon>
        <taxon>Lachnospiraceae</taxon>
        <taxon>Lachnospira</taxon>
    </lineage>
</organism>
<evidence type="ECO:0000313" key="1">
    <source>
        <dbReference type="EMBL" id="MEQ2534180.1"/>
    </source>
</evidence>
<name>A0ABV1GLT7_9FIRM</name>
<dbReference type="Pfam" id="PF02810">
    <property type="entry name" value="SEC-C"/>
    <property type="match status" value="1"/>
</dbReference>
<dbReference type="Gene3D" id="3.10.450.50">
    <property type="match status" value="1"/>
</dbReference>
<keyword evidence="2" id="KW-1185">Reference proteome</keyword>
<gene>
    <name evidence="1" type="ORF">WMO38_03525</name>
</gene>
<protein>
    <submittedName>
        <fullName evidence="1">SEC-C metal-binding domain-containing protein</fullName>
    </submittedName>
</protein>
<accession>A0ABV1GLT7</accession>
<dbReference type="InterPro" id="IPR004027">
    <property type="entry name" value="SEC_C_motif"/>
</dbReference>
<proteinExistence type="predicted"/>
<dbReference type="SUPFAM" id="SSF103642">
    <property type="entry name" value="Sec-C motif"/>
    <property type="match status" value="1"/>
</dbReference>
<dbReference type="EMBL" id="JBBMES010000002">
    <property type="protein sequence ID" value="MEQ2534180.1"/>
    <property type="molecule type" value="Genomic_DNA"/>
</dbReference>
<comment type="caution">
    <text evidence="1">The sequence shown here is derived from an EMBL/GenBank/DDBJ whole genome shotgun (WGS) entry which is preliminary data.</text>
</comment>